<feature type="domain" description="4Fe-4S ferredoxin-type" evidence="4">
    <location>
        <begin position="312"/>
        <end position="340"/>
    </location>
</feature>
<gene>
    <name evidence="5" type="ORF">H8730_05675</name>
</gene>
<organism evidence="5 6">
    <name type="scientific">Bianquea renquensis</name>
    <dbReference type="NCBI Taxonomy" id="2763661"/>
    <lineage>
        <taxon>Bacteria</taxon>
        <taxon>Bacillati</taxon>
        <taxon>Bacillota</taxon>
        <taxon>Clostridia</taxon>
        <taxon>Eubacteriales</taxon>
        <taxon>Bianqueaceae</taxon>
        <taxon>Bianquea</taxon>
    </lineage>
</organism>
<dbReference type="InterPro" id="IPR053135">
    <property type="entry name" value="AKR2_Oxidoreductase"/>
</dbReference>
<proteinExistence type="predicted"/>
<dbReference type="GO" id="GO:0051536">
    <property type="term" value="F:iron-sulfur cluster binding"/>
    <property type="evidence" value="ECO:0007669"/>
    <property type="project" value="UniProtKB-KW"/>
</dbReference>
<evidence type="ECO:0000256" key="1">
    <source>
        <dbReference type="ARBA" id="ARBA00022723"/>
    </source>
</evidence>
<dbReference type="PROSITE" id="PS51379">
    <property type="entry name" value="4FE4S_FER_2"/>
    <property type="match status" value="1"/>
</dbReference>
<sequence length="350" mass="40372">MRLPRLNSEAQEIDYVKAQEIVDYAFASGINYFDTAYKYHDGGSEVFLGSALKKYDRSSFYLATKMPIWEADSPDAMRRIFYHQLERLQTDYFDFYLFHALNQDNFRKCVDFGLYEFLSEKKREGVIRNLGFSFHDSPQVLEQIVDAYEWDFAQIQLNYLDWDMQNAKRQYEILTDHHLPVIVMEPVRGGVLANPCEAANALFREARPDQSIASWAIRYAASLPNVMTVLSGMSTMEQIEDNVRTMTNFEPLTEADYEVIDRAVDAYRKKDTIPCTGCRYCMDCPSGVEIPTVFSLYNQYALNQNKEVFDEIDATARAEQCIACGQCMEHCPQSIPIPEKMAMIAELIQS</sequence>
<dbReference type="CDD" id="cd19096">
    <property type="entry name" value="AKR_Fe-S_oxidoreductase"/>
    <property type="match status" value="1"/>
</dbReference>
<dbReference type="InterPro" id="IPR017900">
    <property type="entry name" value="4Fe4S_Fe_S_CS"/>
</dbReference>
<dbReference type="SUPFAM" id="SSF51430">
    <property type="entry name" value="NAD(P)-linked oxidoreductase"/>
    <property type="match status" value="1"/>
</dbReference>
<dbReference type="PANTHER" id="PTHR43312:SF2">
    <property type="entry name" value="OXIDOREDUCTASE"/>
    <property type="match status" value="1"/>
</dbReference>
<dbReference type="EMBL" id="JACRSQ010000006">
    <property type="protein sequence ID" value="MBC8543029.1"/>
    <property type="molecule type" value="Genomic_DNA"/>
</dbReference>
<evidence type="ECO:0000256" key="2">
    <source>
        <dbReference type="ARBA" id="ARBA00023004"/>
    </source>
</evidence>
<dbReference type="SUPFAM" id="SSF46548">
    <property type="entry name" value="alpha-helical ferredoxin"/>
    <property type="match status" value="1"/>
</dbReference>
<keyword evidence="2" id="KW-0408">Iron</keyword>
<dbReference type="Gene3D" id="3.20.20.100">
    <property type="entry name" value="NADP-dependent oxidoreductase domain"/>
    <property type="match status" value="1"/>
</dbReference>
<accession>A0A926DTF4</accession>
<name>A0A926DTF4_9FIRM</name>
<protein>
    <submittedName>
        <fullName evidence="5">Aldo/keto reductase</fullName>
    </submittedName>
</protein>
<keyword evidence="3" id="KW-0411">Iron-sulfur</keyword>
<dbReference type="Pfam" id="PF00248">
    <property type="entry name" value="Aldo_ket_red"/>
    <property type="match status" value="1"/>
</dbReference>
<dbReference type="InterPro" id="IPR036812">
    <property type="entry name" value="NAD(P)_OxRdtase_dom_sf"/>
</dbReference>
<evidence type="ECO:0000313" key="6">
    <source>
        <dbReference type="Proteomes" id="UP000657006"/>
    </source>
</evidence>
<evidence type="ECO:0000259" key="4">
    <source>
        <dbReference type="PROSITE" id="PS51379"/>
    </source>
</evidence>
<dbReference type="GO" id="GO:0046872">
    <property type="term" value="F:metal ion binding"/>
    <property type="evidence" value="ECO:0007669"/>
    <property type="project" value="UniProtKB-KW"/>
</dbReference>
<dbReference type="InterPro" id="IPR017896">
    <property type="entry name" value="4Fe4S_Fe-S-bd"/>
</dbReference>
<keyword evidence="1" id="KW-0479">Metal-binding</keyword>
<evidence type="ECO:0000313" key="5">
    <source>
        <dbReference type="EMBL" id="MBC8543029.1"/>
    </source>
</evidence>
<dbReference type="PROSITE" id="PS00198">
    <property type="entry name" value="4FE4S_FER_1"/>
    <property type="match status" value="1"/>
</dbReference>
<dbReference type="PANTHER" id="PTHR43312">
    <property type="entry name" value="D-THREO-ALDOSE 1-DEHYDROGENASE"/>
    <property type="match status" value="1"/>
</dbReference>
<dbReference type="Pfam" id="PF13187">
    <property type="entry name" value="Fer4_9"/>
    <property type="match status" value="1"/>
</dbReference>
<reference evidence="5" key="1">
    <citation type="submission" date="2020-08" db="EMBL/GenBank/DDBJ databases">
        <title>Genome public.</title>
        <authorList>
            <person name="Liu C."/>
            <person name="Sun Q."/>
        </authorList>
    </citation>
    <scope>NUCLEOTIDE SEQUENCE</scope>
    <source>
        <strain evidence="5">NSJ-32</strain>
    </source>
</reference>
<evidence type="ECO:0000256" key="3">
    <source>
        <dbReference type="ARBA" id="ARBA00023014"/>
    </source>
</evidence>
<dbReference type="InterPro" id="IPR023210">
    <property type="entry name" value="NADP_OxRdtase_dom"/>
</dbReference>
<dbReference type="Proteomes" id="UP000657006">
    <property type="component" value="Unassembled WGS sequence"/>
</dbReference>
<comment type="caution">
    <text evidence="5">The sequence shown here is derived from an EMBL/GenBank/DDBJ whole genome shotgun (WGS) entry which is preliminary data.</text>
</comment>
<dbReference type="AlphaFoldDB" id="A0A926DTF4"/>
<keyword evidence="6" id="KW-1185">Reference proteome</keyword>